<evidence type="ECO:0000256" key="1">
    <source>
        <dbReference type="SAM" id="MobiDB-lite"/>
    </source>
</evidence>
<accession>A0A0F9RF81</accession>
<feature type="region of interest" description="Disordered" evidence="1">
    <location>
        <begin position="1"/>
        <end position="27"/>
    </location>
</feature>
<gene>
    <name evidence="2" type="ORF">LCGC14_0981710</name>
</gene>
<dbReference type="AlphaFoldDB" id="A0A0F9RF81"/>
<sequence length="111" mass="11967">MASWLSENLNEREEISTGPTRLNGWSLTNTGTEARFVGFKNGDKTKPMIVVPAGEVESMSGLDEPFPDGLAIESLTGDGTLIANVFFEVREPLPDMTSLKGQPLTPSPEAE</sequence>
<protein>
    <submittedName>
        <fullName evidence="2">Uncharacterized protein</fullName>
    </submittedName>
</protein>
<proteinExistence type="predicted"/>
<feature type="compositionally biased region" description="Polar residues" evidence="1">
    <location>
        <begin position="17"/>
        <end position="27"/>
    </location>
</feature>
<organism evidence="2">
    <name type="scientific">marine sediment metagenome</name>
    <dbReference type="NCBI Taxonomy" id="412755"/>
    <lineage>
        <taxon>unclassified sequences</taxon>
        <taxon>metagenomes</taxon>
        <taxon>ecological metagenomes</taxon>
    </lineage>
</organism>
<dbReference type="EMBL" id="LAZR01003669">
    <property type="protein sequence ID" value="KKN15878.1"/>
    <property type="molecule type" value="Genomic_DNA"/>
</dbReference>
<evidence type="ECO:0000313" key="2">
    <source>
        <dbReference type="EMBL" id="KKN15878.1"/>
    </source>
</evidence>
<name>A0A0F9RF81_9ZZZZ</name>
<comment type="caution">
    <text evidence="2">The sequence shown here is derived from an EMBL/GenBank/DDBJ whole genome shotgun (WGS) entry which is preliminary data.</text>
</comment>
<reference evidence="2" key="1">
    <citation type="journal article" date="2015" name="Nature">
        <title>Complex archaea that bridge the gap between prokaryotes and eukaryotes.</title>
        <authorList>
            <person name="Spang A."/>
            <person name="Saw J.H."/>
            <person name="Jorgensen S.L."/>
            <person name="Zaremba-Niedzwiedzka K."/>
            <person name="Martijn J."/>
            <person name="Lind A.E."/>
            <person name="van Eijk R."/>
            <person name="Schleper C."/>
            <person name="Guy L."/>
            <person name="Ettema T.J."/>
        </authorList>
    </citation>
    <scope>NUCLEOTIDE SEQUENCE</scope>
</reference>